<keyword evidence="2" id="KW-0472">Membrane</keyword>
<dbReference type="EMBL" id="LAPV01000226">
    <property type="protein sequence ID" value="KKC31145.1"/>
    <property type="molecule type" value="Genomic_DNA"/>
</dbReference>
<sequence>MAPVKRVGFPGAVVAGALFTSLGLSAVALQVPPAVGGWAFMRRRMKAQPPTAGGTCSATADRPKLVNRAPATTAPGNPTRLTGATVAAPEQLGPTPAQAARPSTQTASWHSSTRPAYRPELQHAKAGVRQGAPFAT</sequence>
<proteinExistence type="predicted"/>
<feature type="compositionally biased region" description="Polar residues" evidence="1">
    <location>
        <begin position="101"/>
        <end position="114"/>
    </location>
</feature>
<keyword evidence="4" id="KW-1185">Reference proteome</keyword>
<organism evidence="3 4">
    <name type="scientific">Devosia psychrophila</name>
    <dbReference type="NCBI Taxonomy" id="728005"/>
    <lineage>
        <taxon>Bacteria</taxon>
        <taxon>Pseudomonadati</taxon>
        <taxon>Pseudomonadota</taxon>
        <taxon>Alphaproteobacteria</taxon>
        <taxon>Hyphomicrobiales</taxon>
        <taxon>Devosiaceae</taxon>
        <taxon>Devosia</taxon>
    </lineage>
</organism>
<gene>
    <name evidence="3" type="ORF">WH91_21090</name>
</gene>
<dbReference type="Proteomes" id="UP000033519">
    <property type="component" value="Unassembled WGS sequence"/>
</dbReference>
<keyword evidence="2" id="KW-1133">Transmembrane helix</keyword>
<keyword evidence="2" id="KW-0812">Transmembrane</keyword>
<evidence type="ECO:0000313" key="3">
    <source>
        <dbReference type="EMBL" id="KKC31145.1"/>
    </source>
</evidence>
<evidence type="ECO:0000313" key="4">
    <source>
        <dbReference type="Proteomes" id="UP000033519"/>
    </source>
</evidence>
<feature type="region of interest" description="Disordered" evidence="1">
    <location>
        <begin position="90"/>
        <end position="136"/>
    </location>
</feature>
<comment type="caution">
    <text evidence="3">The sequence shown here is derived from an EMBL/GenBank/DDBJ whole genome shotgun (WGS) entry which is preliminary data.</text>
</comment>
<feature type="non-terminal residue" evidence="3">
    <location>
        <position position="136"/>
    </location>
</feature>
<feature type="transmembrane region" description="Helical" evidence="2">
    <location>
        <begin position="12"/>
        <end position="40"/>
    </location>
</feature>
<evidence type="ECO:0000256" key="1">
    <source>
        <dbReference type="SAM" id="MobiDB-lite"/>
    </source>
</evidence>
<reference evidence="3 4" key="1">
    <citation type="submission" date="2015-03" db="EMBL/GenBank/DDBJ databases">
        <authorList>
            <person name="Lepp D."/>
            <person name="Hassan Y.I."/>
            <person name="Li X.-Z."/>
            <person name="Zhou T."/>
        </authorList>
    </citation>
    <scope>NUCLEOTIDE SEQUENCE [LARGE SCALE GENOMIC DNA]</scope>
    <source>
        <strain evidence="3 4">Cr7-05</strain>
    </source>
</reference>
<name>A0ABR5DT06_9HYPH</name>
<protein>
    <submittedName>
        <fullName evidence="3">Uncharacterized protein</fullName>
    </submittedName>
</protein>
<accession>A0ABR5DT06</accession>
<evidence type="ECO:0000256" key="2">
    <source>
        <dbReference type="SAM" id="Phobius"/>
    </source>
</evidence>